<comment type="caution">
    <text evidence="2">The sequence shown here is derived from an EMBL/GenBank/DDBJ whole genome shotgun (WGS) entry which is preliminary data.</text>
</comment>
<dbReference type="EMBL" id="JAGEPF010000004">
    <property type="protein sequence ID" value="MBO2457179.1"/>
    <property type="molecule type" value="Genomic_DNA"/>
</dbReference>
<accession>A0ABS3RM77</accession>
<evidence type="ECO:0000313" key="2">
    <source>
        <dbReference type="EMBL" id="MBO2457179.1"/>
    </source>
</evidence>
<protein>
    <submittedName>
        <fullName evidence="2">Uncharacterized protein</fullName>
    </submittedName>
</protein>
<reference evidence="2 3" key="1">
    <citation type="submission" date="2021-03" db="EMBL/GenBank/DDBJ databases">
        <title>Actinomadura violae sp. nov., isolated from lichen in Thailand.</title>
        <authorList>
            <person name="Kanchanasin P."/>
            <person name="Saeng-In P."/>
            <person name="Phongsopitanun W."/>
            <person name="Yuki M."/>
            <person name="Kudo T."/>
            <person name="Ohkuma M."/>
            <person name="Tanasupawat S."/>
        </authorList>
    </citation>
    <scope>NUCLEOTIDE SEQUENCE [LARGE SCALE GENOMIC DNA]</scope>
    <source>
        <strain evidence="2 3">LCR2-06</strain>
    </source>
</reference>
<dbReference type="Proteomes" id="UP000680206">
    <property type="component" value="Unassembled WGS sequence"/>
</dbReference>
<evidence type="ECO:0000313" key="3">
    <source>
        <dbReference type="Proteomes" id="UP000680206"/>
    </source>
</evidence>
<feature type="compositionally biased region" description="Low complexity" evidence="1">
    <location>
        <begin position="23"/>
        <end position="51"/>
    </location>
</feature>
<keyword evidence="3" id="KW-1185">Reference proteome</keyword>
<gene>
    <name evidence="2" type="ORF">J4709_06300</name>
</gene>
<organism evidence="2 3">
    <name type="scientific">Actinomadura violacea</name>
    <dbReference type="NCBI Taxonomy" id="2819934"/>
    <lineage>
        <taxon>Bacteria</taxon>
        <taxon>Bacillati</taxon>
        <taxon>Actinomycetota</taxon>
        <taxon>Actinomycetes</taxon>
        <taxon>Streptosporangiales</taxon>
        <taxon>Thermomonosporaceae</taxon>
        <taxon>Actinomadura</taxon>
    </lineage>
</organism>
<dbReference type="RefSeq" id="WP_208237945.1">
    <property type="nucleotide sequence ID" value="NZ_JAGEPF010000004.1"/>
</dbReference>
<feature type="region of interest" description="Disordered" evidence="1">
    <location>
        <begin position="1"/>
        <end position="51"/>
    </location>
</feature>
<name>A0ABS3RM77_9ACTN</name>
<evidence type="ECO:0000256" key="1">
    <source>
        <dbReference type="SAM" id="MobiDB-lite"/>
    </source>
</evidence>
<sequence>MSSTRTPGQGRDRREHPRRHLRGPLQRVADTATAAWPTTDHAATPAAEHEE</sequence>
<proteinExistence type="predicted"/>